<accession>A0ACC0M1N3</accession>
<keyword evidence="2" id="KW-1185">Reference proteome</keyword>
<dbReference type="Proteomes" id="UP001062846">
    <property type="component" value="Chromosome 10"/>
</dbReference>
<comment type="caution">
    <text evidence="1">The sequence shown here is derived from an EMBL/GenBank/DDBJ whole genome shotgun (WGS) entry which is preliminary data.</text>
</comment>
<protein>
    <submittedName>
        <fullName evidence="1">Uncharacterized protein</fullName>
    </submittedName>
</protein>
<proteinExistence type="predicted"/>
<organism evidence="1 2">
    <name type="scientific">Rhododendron molle</name>
    <name type="common">Chinese azalea</name>
    <name type="synonym">Azalea mollis</name>
    <dbReference type="NCBI Taxonomy" id="49168"/>
    <lineage>
        <taxon>Eukaryota</taxon>
        <taxon>Viridiplantae</taxon>
        <taxon>Streptophyta</taxon>
        <taxon>Embryophyta</taxon>
        <taxon>Tracheophyta</taxon>
        <taxon>Spermatophyta</taxon>
        <taxon>Magnoliopsida</taxon>
        <taxon>eudicotyledons</taxon>
        <taxon>Gunneridae</taxon>
        <taxon>Pentapetalae</taxon>
        <taxon>asterids</taxon>
        <taxon>Ericales</taxon>
        <taxon>Ericaceae</taxon>
        <taxon>Ericoideae</taxon>
        <taxon>Rhodoreae</taxon>
        <taxon>Rhododendron</taxon>
    </lineage>
</organism>
<dbReference type="EMBL" id="CM046397">
    <property type="protein sequence ID" value="KAI8534462.1"/>
    <property type="molecule type" value="Genomic_DNA"/>
</dbReference>
<sequence>MLISVLQEENRPGESTQKGFYLYDDNGKASPDPNIQKYVEKAQITSDVTLMKLSDGDINEMIFFPIVNEACRILAEGVAAKASNLDIASVLGMEFPAYRGGIIVWANFIGSTYICSKLKGWSMTHGDFFMLCAYLAERAAKGASLAHLVVFLSNDKDGHGYNSESDDSFEQEDIEIPPGGLPAQSHIEPQCGATPHPNMESQASLPPIAQPQNEVLPKNNGSE</sequence>
<reference evidence="1" key="1">
    <citation type="submission" date="2022-02" db="EMBL/GenBank/DDBJ databases">
        <title>Plant Genome Project.</title>
        <authorList>
            <person name="Zhang R.-G."/>
        </authorList>
    </citation>
    <scope>NUCLEOTIDE SEQUENCE</scope>
    <source>
        <strain evidence="1">AT1</strain>
    </source>
</reference>
<gene>
    <name evidence="1" type="ORF">RHMOL_Rhmol10G0091600</name>
</gene>
<name>A0ACC0M1N3_RHOML</name>
<evidence type="ECO:0000313" key="2">
    <source>
        <dbReference type="Proteomes" id="UP001062846"/>
    </source>
</evidence>
<evidence type="ECO:0000313" key="1">
    <source>
        <dbReference type="EMBL" id="KAI8534462.1"/>
    </source>
</evidence>